<evidence type="ECO:0000313" key="13">
    <source>
        <dbReference type="Proteomes" id="UP000184465"/>
    </source>
</evidence>
<evidence type="ECO:0000259" key="10">
    <source>
        <dbReference type="PROSITE" id="PS50110"/>
    </source>
</evidence>
<dbReference type="GO" id="GO:0006355">
    <property type="term" value="P:regulation of DNA-templated transcription"/>
    <property type="evidence" value="ECO:0007669"/>
    <property type="project" value="InterPro"/>
</dbReference>
<accession>A0A1M6K334</accession>
<dbReference type="RefSeq" id="WP_073146550.1">
    <property type="nucleotide sequence ID" value="NZ_FRAG01000002.1"/>
</dbReference>
<feature type="modified residue" description="4-aspartylphosphate" evidence="8">
    <location>
        <position position="54"/>
    </location>
</feature>
<keyword evidence="3" id="KW-0902">Two-component regulatory system</keyword>
<dbReference type="FunFam" id="3.40.50.2300:FF:000001">
    <property type="entry name" value="DNA-binding response regulator PhoB"/>
    <property type="match status" value="1"/>
</dbReference>
<evidence type="ECO:0000256" key="6">
    <source>
        <dbReference type="ARBA" id="ARBA00023163"/>
    </source>
</evidence>
<evidence type="ECO:0000256" key="1">
    <source>
        <dbReference type="ARBA" id="ARBA00018672"/>
    </source>
</evidence>
<protein>
    <recommendedName>
        <fullName evidence="1">Stage 0 sporulation protein A homolog</fullName>
    </recommendedName>
</protein>
<evidence type="ECO:0000256" key="7">
    <source>
        <dbReference type="ARBA" id="ARBA00024867"/>
    </source>
</evidence>
<dbReference type="Pfam" id="PF00072">
    <property type="entry name" value="Response_reg"/>
    <property type="match status" value="1"/>
</dbReference>
<dbReference type="EMBL" id="FRAG01000002">
    <property type="protein sequence ID" value="SHJ53242.1"/>
    <property type="molecule type" value="Genomic_DNA"/>
</dbReference>
<dbReference type="InterPro" id="IPR039420">
    <property type="entry name" value="WalR-like"/>
</dbReference>
<proteinExistence type="predicted"/>
<dbReference type="PANTHER" id="PTHR48111:SF73">
    <property type="entry name" value="ALKALINE PHOSPHATASE SYNTHESIS TRANSCRIPTIONAL REGULATORY PROTEIN PHOP"/>
    <property type="match status" value="1"/>
</dbReference>
<dbReference type="PROSITE" id="PS51755">
    <property type="entry name" value="OMPR_PHOB"/>
    <property type="match status" value="1"/>
</dbReference>
<dbReference type="SMART" id="SM00862">
    <property type="entry name" value="Trans_reg_C"/>
    <property type="match status" value="1"/>
</dbReference>
<keyword evidence="4" id="KW-0805">Transcription regulation</keyword>
<reference evidence="12 13" key="1">
    <citation type="submission" date="2016-11" db="EMBL/GenBank/DDBJ databases">
        <authorList>
            <person name="Jaros S."/>
            <person name="Januszkiewicz K."/>
            <person name="Wedrychowicz H."/>
        </authorList>
    </citation>
    <scope>NUCLEOTIDE SEQUENCE [LARGE SCALE GENOMIC DNA]</scope>
    <source>
        <strain evidence="12 13">DSM 15212</strain>
    </source>
</reference>
<dbReference type="InterPro" id="IPR011006">
    <property type="entry name" value="CheY-like_superfamily"/>
</dbReference>
<keyword evidence="13" id="KW-1185">Reference proteome</keyword>
<organism evidence="12 13">
    <name type="scientific">Paramaledivibacter caminithermalis (strain DSM 15212 / CIP 107654 / DViRD3)</name>
    <name type="common">Clostridium caminithermale</name>
    <dbReference type="NCBI Taxonomy" id="1121301"/>
    <lineage>
        <taxon>Bacteria</taxon>
        <taxon>Bacillati</taxon>
        <taxon>Bacillota</taxon>
        <taxon>Clostridia</taxon>
        <taxon>Peptostreptococcales</taxon>
        <taxon>Caminicellaceae</taxon>
        <taxon>Paramaledivibacter</taxon>
    </lineage>
</organism>
<keyword evidence="6" id="KW-0804">Transcription</keyword>
<feature type="DNA-binding region" description="OmpR/PhoB-type" evidence="9">
    <location>
        <begin position="135"/>
        <end position="233"/>
    </location>
</feature>
<evidence type="ECO:0000256" key="9">
    <source>
        <dbReference type="PROSITE-ProRule" id="PRU01091"/>
    </source>
</evidence>
<evidence type="ECO:0000256" key="4">
    <source>
        <dbReference type="ARBA" id="ARBA00023015"/>
    </source>
</evidence>
<dbReference type="Gene3D" id="1.10.10.10">
    <property type="entry name" value="Winged helix-like DNA-binding domain superfamily/Winged helix DNA-binding domain"/>
    <property type="match status" value="1"/>
</dbReference>
<dbReference type="GO" id="GO:0005829">
    <property type="term" value="C:cytosol"/>
    <property type="evidence" value="ECO:0007669"/>
    <property type="project" value="TreeGrafter"/>
</dbReference>
<dbReference type="SUPFAM" id="SSF46894">
    <property type="entry name" value="C-terminal effector domain of the bipartite response regulators"/>
    <property type="match status" value="1"/>
</dbReference>
<dbReference type="OrthoDB" id="9790442at2"/>
<dbReference type="AlphaFoldDB" id="A0A1M6K334"/>
<evidence type="ECO:0000256" key="2">
    <source>
        <dbReference type="ARBA" id="ARBA00022553"/>
    </source>
</evidence>
<name>A0A1M6K334_PARC5</name>
<dbReference type="InterPro" id="IPR001867">
    <property type="entry name" value="OmpR/PhoB-type_DNA-bd"/>
</dbReference>
<dbReference type="Proteomes" id="UP000184465">
    <property type="component" value="Unassembled WGS sequence"/>
</dbReference>
<dbReference type="SUPFAM" id="SSF52172">
    <property type="entry name" value="CheY-like"/>
    <property type="match status" value="1"/>
</dbReference>
<dbReference type="InterPro" id="IPR001789">
    <property type="entry name" value="Sig_transdc_resp-reg_receiver"/>
</dbReference>
<evidence type="ECO:0000256" key="3">
    <source>
        <dbReference type="ARBA" id="ARBA00023012"/>
    </source>
</evidence>
<evidence type="ECO:0000313" key="12">
    <source>
        <dbReference type="EMBL" id="SHJ53242.1"/>
    </source>
</evidence>
<dbReference type="GO" id="GO:0000976">
    <property type="term" value="F:transcription cis-regulatory region binding"/>
    <property type="evidence" value="ECO:0007669"/>
    <property type="project" value="TreeGrafter"/>
</dbReference>
<dbReference type="InterPro" id="IPR016032">
    <property type="entry name" value="Sig_transdc_resp-reg_C-effctor"/>
</dbReference>
<feature type="domain" description="OmpR/PhoB-type" evidence="11">
    <location>
        <begin position="135"/>
        <end position="233"/>
    </location>
</feature>
<dbReference type="GO" id="GO:0032993">
    <property type="term" value="C:protein-DNA complex"/>
    <property type="evidence" value="ECO:0007669"/>
    <property type="project" value="TreeGrafter"/>
</dbReference>
<dbReference type="STRING" id="1121301.SAMN02745912_00233"/>
<dbReference type="Gene3D" id="3.40.50.2300">
    <property type="match status" value="1"/>
</dbReference>
<gene>
    <name evidence="12" type="ORF">SAMN02745912_00233</name>
</gene>
<keyword evidence="2 8" id="KW-0597">Phosphoprotein</keyword>
<evidence type="ECO:0000256" key="8">
    <source>
        <dbReference type="PROSITE-ProRule" id="PRU00169"/>
    </source>
</evidence>
<sequence length="233" mass="26949">MRKRKILVLDDEINIIKLLKMNLELHGFEVEYALTGKEAITLAKTIKPDLMIVDLMLPDTDGFEICRNIRMDNGLRHIPIIILTAKVEETDKVIGLELGADDYVTKPFGVRELIARIKAVLRRVGGKIEMQNGSENIINIYDIEIDLEKYIVHKNNKKIDLTYMEFKLLTIFAQNREKAMSRELLISKLLGEESSTDPRTIDVHIRNLRKKLNSIKPENEYIETIRGMGYRLK</sequence>
<dbReference type="CDD" id="cd00383">
    <property type="entry name" value="trans_reg_C"/>
    <property type="match status" value="1"/>
</dbReference>
<evidence type="ECO:0000259" key="11">
    <source>
        <dbReference type="PROSITE" id="PS51755"/>
    </source>
</evidence>
<dbReference type="Pfam" id="PF00486">
    <property type="entry name" value="Trans_reg_C"/>
    <property type="match status" value="1"/>
</dbReference>
<dbReference type="PANTHER" id="PTHR48111">
    <property type="entry name" value="REGULATOR OF RPOS"/>
    <property type="match status" value="1"/>
</dbReference>
<evidence type="ECO:0000256" key="5">
    <source>
        <dbReference type="ARBA" id="ARBA00023125"/>
    </source>
</evidence>
<feature type="domain" description="Response regulatory" evidence="10">
    <location>
        <begin position="5"/>
        <end position="121"/>
    </location>
</feature>
<dbReference type="InterPro" id="IPR036388">
    <property type="entry name" value="WH-like_DNA-bd_sf"/>
</dbReference>
<keyword evidence="5 9" id="KW-0238">DNA-binding</keyword>
<dbReference type="SMART" id="SM00448">
    <property type="entry name" value="REC"/>
    <property type="match status" value="1"/>
</dbReference>
<comment type="function">
    <text evidence="7">May play the central regulatory role in sporulation. It may be an element of the effector pathway responsible for the activation of sporulation genes in response to nutritional stress. Spo0A may act in concert with spo0H (a sigma factor) to control the expression of some genes that are critical to the sporulation process.</text>
</comment>
<dbReference type="Gene3D" id="6.10.250.690">
    <property type="match status" value="1"/>
</dbReference>
<dbReference type="GO" id="GO:0000156">
    <property type="term" value="F:phosphorelay response regulator activity"/>
    <property type="evidence" value="ECO:0007669"/>
    <property type="project" value="TreeGrafter"/>
</dbReference>
<dbReference type="PROSITE" id="PS50110">
    <property type="entry name" value="RESPONSE_REGULATORY"/>
    <property type="match status" value="1"/>
</dbReference>